<proteinExistence type="predicted"/>
<organism evidence="2 3">
    <name type="scientific">Halogranum rubrum</name>
    <dbReference type="NCBI Taxonomy" id="553466"/>
    <lineage>
        <taxon>Archaea</taxon>
        <taxon>Methanobacteriati</taxon>
        <taxon>Methanobacteriota</taxon>
        <taxon>Stenosarchaea group</taxon>
        <taxon>Halobacteria</taxon>
        <taxon>Halobacteriales</taxon>
        <taxon>Haloferacaceae</taxon>
    </lineage>
</organism>
<feature type="transmembrane region" description="Helical" evidence="1">
    <location>
        <begin position="20"/>
        <end position="38"/>
    </location>
</feature>
<dbReference type="EMBL" id="FOTC01000002">
    <property type="protein sequence ID" value="SFL16519.1"/>
    <property type="molecule type" value="Genomic_DNA"/>
</dbReference>
<evidence type="ECO:0000313" key="2">
    <source>
        <dbReference type="EMBL" id="SFL16519.1"/>
    </source>
</evidence>
<dbReference type="Proteomes" id="UP000199607">
    <property type="component" value="Unassembled WGS sequence"/>
</dbReference>
<reference evidence="3" key="1">
    <citation type="submission" date="2016-10" db="EMBL/GenBank/DDBJ databases">
        <authorList>
            <person name="Varghese N."/>
            <person name="Submissions S."/>
        </authorList>
    </citation>
    <scope>NUCLEOTIDE SEQUENCE [LARGE SCALE GENOMIC DNA]</scope>
    <source>
        <strain evidence="3">CGMCC 1.7738</strain>
    </source>
</reference>
<feature type="transmembrane region" description="Helical" evidence="1">
    <location>
        <begin position="112"/>
        <end position="132"/>
    </location>
</feature>
<dbReference type="AlphaFoldDB" id="A0A1I4FGC6"/>
<dbReference type="STRING" id="553466.SAMN04487950_2828"/>
<name>A0A1I4FGC6_9EURY</name>
<dbReference type="RefSeq" id="WP_089870025.1">
    <property type="nucleotide sequence ID" value="NZ_FOTC01000002.1"/>
</dbReference>
<keyword evidence="3" id="KW-1185">Reference proteome</keyword>
<keyword evidence="1" id="KW-1133">Transmembrane helix</keyword>
<keyword evidence="1" id="KW-0472">Membrane</keyword>
<evidence type="ECO:0000313" key="3">
    <source>
        <dbReference type="Proteomes" id="UP000199607"/>
    </source>
</evidence>
<evidence type="ECO:0000256" key="1">
    <source>
        <dbReference type="SAM" id="Phobius"/>
    </source>
</evidence>
<feature type="transmembrane region" description="Helical" evidence="1">
    <location>
        <begin position="144"/>
        <end position="166"/>
    </location>
</feature>
<keyword evidence="1" id="KW-0812">Transmembrane</keyword>
<protein>
    <submittedName>
        <fullName evidence="2">Uncharacterized protein</fullName>
    </submittedName>
</protein>
<accession>A0A1I4FGC6</accession>
<sequence>MTALQLLAPAMLRAVAQGSLAGWLYLAVVVGTMHRLYLDFSVWERRPTSFGEVIGYGYFYGGLWLVGALSTTLFLGAGAVLPLAVVVCDYFLLVGNPHVGDSIGPPGLFLWPIYLPVFLVLGGVEYGSLLLVRDGPTVLTLGRHALVGLLALAIAGYGLSFYLPLWRVVPTNLSLPIQIENNDDVAHDVTVSVVDIASDETVFTKTLYVGAGERITVDDAVTRLRRYRVVGTLEGEASETTDDYTFEPRRRASVRGVVVWVDGELGRFAVIGQGTGP</sequence>
<gene>
    <name evidence="2" type="ORF">SAMN04487950_2828</name>
</gene>
<feature type="transmembrane region" description="Helical" evidence="1">
    <location>
        <begin position="59"/>
        <end position="92"/>
    </location>
</feature>